<feature type="domain" description="FecR protein" evidence="3">
    <location>
        <begin position="79"/>
        <end position="162"/>
    </location>
</feature>
<name>A0A0F6W676_9BACT</name>
<dbReference type="Pfam" id="PF04773">
    <property type="entry name" value="FecR"/>
    <property type="match status" value="1"/>
</dbReference>
<keyword evidence="2" id="KW-1133">Transmembrane helix</keyword>
<evidence type="ECO:0000313" key="4">
    <source>
        <dbReference type="EMBL" id="AKF08448.1"/>
    </source>
</evidence>
<dbReference type="InterPro" id="IPR011990">
    <property type="entry name" value="TPR-like_helical_dom_sf"/>
</dbReference>
<feature type="transmembrane region" description="Helical" evidence="2">
    <location>
        <begin position="37"/>
        <end position="55"/>
    </location>
</feature>
<dbReference type="Gene3D" id="1.25.40.10">
    <property type="entry name" value="Tetratricopeptide repeat domain"/>
    <property type="match status" value="1"/>
</dbReference>
<dbReference type="KEGG" id="samy:DB32_005597"/>
<dbReference type="Gene3D" id="2.60.120.1440">
    <property type="match status" value="1"/>
</dbReference>
<evidence type="ECO:0000313" key="5">
    <source>
        <dbReference type="Proteomes" id="UP000034883"/>
    </source>
</evidence>
<dbReference type="InterPro" id="IPR012373">
    <property type="entry name" value="Ferrdict_sens_TM"/>
</dbReference>
<dbReference type="AlphaFoldDB" id="A0A0F6W676"/>
<proteinExistence type="predicted"/>
<dbReference type="PANTHER" id="PTHR30273">
    <property type="entry name" value="PERIPLASMIC SIGNAL SENSOR AND SIGMA FACTOR ACTIVATOR FECR-RELATED"/>
    <property type="match status" value="1"/>
</dbReference>
<keyword evidence="5" id="KW-1185">Reference proteome</keyword>
<organism evidence="4 5">
    <name type="scientific">Sandaracinus amylolyticus</name>
    <dbReference type="NCBI Taxonomy" id="927083"/>
    <lineage>
        <taxon>Bacteria</taxon>
        <taxon>Pseudomonadati</taxon>
        <taxon>Myxococcota</taxon>
        <taxon>Polyangia</taxon>
        <taxon>Polyangiales</taxon>
        <taxon>Sandaracinaceae</taxon>
        <taxon>Sandaracinus</taxon>
    </lineage>
</organism>
<dbReference type="RefSeq" id="WP_053235588.1">
    <property type="nucleotide sequence ID" value="NZ_CP011125.1"/>
</dbReference>
<feature type="compositionally biased region" description="Low complexity" evidence="1">
    <location>
        <begin position="218"/>
        <end position="236"/>
    </location>
</feature>
<keyword evidence="2" id="KW-0812">Transmembrane</keyword>
<sequence>MSDERLRASLRDASDEHRLHHNWGAIEARRSARPARGALVIGAAAASIALVVLAIRGSTPRPGPLQLGDGAELACAPGRDLVLADGSRVDVDANSELDVLENDAHALRWWLRAGRARFDVTPGGSRRWIVETGAVVVEVLGTSFTVAHVDGGVRVDVEHGVVLVRGDDVPGGLARLTAGRSMTIGARQALETLVVAARSETPPEATLETAGPERRPARATTAPSRETAPSEAVAPETAPPETAPAEPAAAERRAGDLRDADLLRSQGRVAEAAALLGDIARAHDEPRADRALAAFTLARLALDRLDRPRDAADAFTLALELGLDTTLVEAARARRVEALVRAGETARATEAAREYVRHHPAGRWRHQVERWVAR</sequence>
<reference evidence="4 5" key="1">
    <citation type="submission" date="2015-03" db="EMBL/GenBank/DDBJ databases">
        <title>Genome assembly of Sandaracinus amylolyticus DSM 53668.</title>
        <authorList>
            <person name="Sharma G."/>
            <person name="Subramanian S."/>
        </authorList>
    </citation>
    <scope>NUCLEOTIDE SEQUENCE [LARGE SCALE GENOMIC DNA]</scope>
    <source>
        <strain evidence="4 5">DSM 53668</strain>
    </source>
</reference>
<evidence type="ECO:0000256" key="2">
    <source>
        <dbReference type="SAM" id="Phobius"/>
    </source>
</evidence>
<feature type="region of interest" description="Disordered" evidence="1">
    <location>
        <begin position="198"/>
        <end position="253"/>
    </location>
</feature>
<dbReference type="PANTHER" id="PTHR30273:SF2">
    <property type="entry name" value="PROTEIN FECR"/>
    <property type="match status" value="1"/>
</dbReference>
<dbReference type="OrthoDB" id="5344817at2"/>
<evidence type="ECO:0000256" key="1">
    <source>
        <dbReference type="SAM" id="MobiDB-lite"/>
    </source>
</evidence>
<dbReference type="InterPro" id="IPR006860">
    <property type="entry name" value="FecR"/>
</dbReference>
<dbReference type="STRING" id="927083.DB32_005597"/>
<dbReference type="GO" id="GO:0016989">
    <property type="term" value="F:sigma factor antagonist activity"/>
    <property type="evidence" value="ECO:0007669"/>
    <property type="project" value="TreeGrafter"/>
</dbReference>
<dbReference type="EMBL" id="CP011125">
    <property type="protein sequence ID" value="AKF08448.1"/>
    <property type="molecule type" value="Genomic_DNA"/>
</dbReference>
<gene>
    <name evidence="4" type="ORF">DB32_005597</name>
</gene>
<keyword evidence="2" id="KW-0472">Membrane</keyword>
<protein>
    <submittedName>
        <fullName evidence="4">Iron siderophore sensor protein</fullName>
    </submittedName>
</protein>
<evidence type="ECO:0000259" key="3">
    <source>
        <dbReference type="Pfam" id="PF04773"/>
    </source>
</evidence>
<accession>A0A0F6W676</accession>
<dbReference type="Proteomes" id="UP000034883">
    <property type="component" value="Chromosome"/>
</dbReference>